<dbReference type="SMART" id="SM00507">
    <property type="entry name" value="HNHc"/>
    <property type="match status" value="1"/>
</dbReference>
<gene>
    <name evidence="3" type="ORF">CGE01nite_28460</name>
</gene>
<feature type="region of interest" description="Disordered" evidence="1">
    <location>
        <begin position="486"/>
        <end position="515"/>
    </location>
</feature>
<evidence type="ECO:0000256" key="1">
    <source>
        <dbReference type="SAM" id="MobiDB-lite"/>
    </source>
</evidence>
<reference evidence="3 4" key="1">
    <citation type="submission" date="2019-06" db="EMBL/GenBank/DDBJ databases">
        <title>Whole genome shotgun sequence of Cellulomonas gelida NBRC 3748.</title>
        <authorList>
            <person name="Hosoyama A."/>
            <person name="Uohara A."/>
            <person name="Ohji S."/>
            <person name="Ichikawa N."/>
        </authorList>
    </citation>
    <scope>NUCLEOTIDE SEQUENCE [LARGE SCALE GENOMIC DNA]</scope>
    <source>
        <strain evidence="3 4">NBRC 3748</strain>
    </source>
</reference>
<evidence type="ECO:0000313" key="3">
    <source>
        <dbReference type="EMBL" id="GEA85595.1"/>
    </source>
</evidence>
<feature type="domain" description="HNH nuclease" evidence="2">
    <location>
        <begin position="421"/>
        <end position="474"/>
    </location>
</feature>
<dbReference type="InterPro" id="IPR003615">
    <property type="entry name" value="HNH_nuc"/>
</dbReference>
<name>A0A4Y3KQY6_9CELL</name>
<evidence type="ECO:0000259" key="2">
    <source>
        <dbReference type="SMART" id="SM00507"/>
    </source>
</evidence>
<dbReference type="CDD" id="cd00085">
    <property type="entry name" value="HNHc"/>
    <property type="match status" value="1"/>
</dbReference>
<comment type="caution">
    <text evidence="3">The sequence shown here is derived from an EMBL/GenBank/DDBJ whole genome shotgun (WGS) entry which is preliminary data.</text>
</comment>
<feature type="compositionally biased region" description="Polar residues" evidence="1">
    <location>
        <begin position="1"/>
        <end position="10"/>
    </location>
</feature>
<sequence>MFDSMTSVPTGSALVRPSGAPSSSGESSVASDGAAVLPDEGATVSDEGAGVLASLQDVAHALRTLAVRASGAQAWTGATRASAIRVLDGLAGLVTAVRGPVLVAQHAAAAAAGAERSFVDTRARLTGTTRFTAARQVDSARAMQALPDVGQAVLDQAMPTGHLDVLGRTLAEAGPQVTAILTRPETQRRLVDLARHSDPREFSRSVAAPVAAHDPDALADTREAARRARYLTMTHTPEGTFLKGRLDPLSGQALARALDATGHRADPDRTADQARADALTALAHHTLTAGHRPEPGCGTSSGASADEQASPADRARDAAQPDGAVSAPAAQVNLLVPAETWLEIREHRRARRAVTDAPTLDASPTGGARRLVLPAVSDDGIVLTRTELATALCDCTMTRVVMDAQGLPLDVGRARRMFTPAQRTAVIARDRQCAWNGCSTTARHSQVHHIRWWHRDAGRSDLANAVLLCGFHHHEVHRLDLDIHRLRPPSPEPGRHRPGTVRTGRGADEVAERRDQAGGAVALAVLAGPSRYEFRDQRGVLVNGPEP</sequence>
<evidence type="ECO:0000313" key="4">
    <source>
        <dbReference type="Proteomes" id="UP000320461"/>
    </source>
</evidence>
<feature type="region of interest" description="Disordered" evidence="1">
    <location>
        <begin position="287"/>
        <end position="326"/>
    </location>
</feature>
<dbReference type="EMBL" id="BJLQ01000040">
    <property type="protein sequence ID" value="GEA85595.1"/>
    <property type="molecule type" value="Genomic_DNA"/>
</dbReference>
<feature type="compositionally biased region" description="Low complexity" evidence="1">
    <location>
        <begin position="18"/>
        <end position="35"/>
    </location>
</feature>
<organism evidence="3 4">
    <name type="scientific">Cellulomonas gelida</name>
    <dbReference type="NCBI Taxonomy" id="1712"/>
    <lineage>
        <taxon>Bacteria</taxon>
        <taxon>Bacillati</taxon>
        <taxon>Actinomycetota</taxon>
        <taxon>Actinomycetes</taxon>
        <taxon>Micrococcales</taxon>
        <taxon>Cellulomonadaceae</taxon>
        <taxon>Cellulomonas</taxon>
    </lineage>
</organism>
<keyword evidence="4" id="KW-1185">Reference proteome</keyword>
<dbReference type="Pfam" id="PF02720">
    <property type="entry name" value="DUF222"/>
    <property type="match status" value="1"/>
</dbReference>
<dbReference type="InterPro" id="IPR003870">
    <property type="entry name" value="DUF222"/>
</dbReference>
<dbReference type="Proteomes" id="UP000320461">
    <property type="component" value="Unassembled WGS sequence"/>
</dbReference>
<dbReference type="RefSeq" id="WP_229747288.1">
    <property type="nucleotide sequence ID" value="NZ_BJLQ01000040.1"/>
</dbReference>
<proteinExistence type="predicted"/>
<accession>A0A4Y3KQY6</accession>
<dbReference type="AlphaFoldDB" id="A0A4Y3KQY6"/>
<feature type="region of interest" description="Disordered" evidence="1">
    <location>
        <begin position="1"/>
        <end position="36"/>
    </location>
</feature>
<protein>
    <recommendedName>
        <fullName evidence="2">HNH nuclease domain-containing protein</fullName>
    </recommendedName>
</protein>
<feature type="compositionally biased region" description="Basic and acidic residues" evidence="1">
    <location>
        <begin position="505"/>
        <end position="515"/>
    </location>
</feature>